<organism evidence="2 3">
    <name type="scientific">Oryza meyeriana var. granulata</name>
    <dbReference type="NCBI Taxonomy" id="110450"/>
    <lineage>
        <taxon>Eukaryota</taxon>
        <taxon>Viridiplantae</taxon>
        <taxon>Streptophyta</taxon>
        <taxon>Embryophyta</taxon>
        <taxon>Tracheophyta</taxon>
        <taxon>Spermatophyta</taxon>
        <taxon>Magnoliopsida</taxon>
        <taxon>Liliopsida</taxon>
        <taxon>Poales</taxon>
        <taxon>Poaceae</taxon>
        <taxon>BOP clade</taxon>
        <taxon>Oryzoideae</taxon>
        <taxon>Oryzeae</taxon>
        <taxon>Oryzinae</taxon>
        <taxon>Oryza</taxon>
        <taxon>Oryza meyeriana</taxon>
    </lineage>
</organism>
<feature type="region of interest" description="Disordered" evidence="1">
    <location>
        <begin position="1"/>
        <end position="29"/>
    </location>
</feature>
<gene>
    <name evidence="2" type="ORF">E2562_013690</name>
</gene>
<name>A0A6G1BIS4_9ORYZ</name>
<protein>
    <submittedName>
        <fullName evidence="2">Uncharacterized protein</fullName>
    </submittedName>
</protein>
<keyword evidence="3" id="KW-1185">Reference proteome</keyword>
<reference evidence="2 3" key="1">
    <citation type="submission" date="2019-11" db="EMBL/GenBank/DDBJ databases">
        <title>Whole genome sequence of Oryza granulata.</title>
        <authorList>
            <person name="Li W."/>
        </authorList>
    </citation>
    <scope>NUCLEOTIDE SEQUENCE [LARGE SCALE GENOMIC DNA]</scope>
    <source>
        <strain evidence="3">cv. Menghai</strain>
        <tissue evidence="2">Leaf</tissue>
    </source>
</reference>
<accession>A0A6G1BIS4</accession>
<dbReference type="AlphaFoldDB" id="A0A6G1BIS4"/>
<comment type="caution">
    <text evidence="2">The sequence shown here is derived from an EMBL/GenBank/DDBJ whole genome shotgun (WGS) entry which is preliminary data.</text>
</comment>
<proteinExistence type="predicted"/>
<sequence length="128" mass="14781">MTKNLPDEQMTAAARKQQSQKNLPLKMSPNLWRTDSSRISVGARDDEPDIVEKELEEEVERVKELGLSVMEREQRLQLRLAELRKLREEEAKVRKLDVTTVEAQLLELKSASVLAVEENWRLEAQATI</sequence>
<dbReference type="EMBL" id="SPHZ02000012">
    <property type="protein sequence ID" value="KAF0888235.1"/>
    <property type="molecule type" value="Genomic_DNA"/>
</dbReference>
<evidence type="ECO:0000313" key="3">
    <source>
        <dbReference type="Proteomes" id="UP000479710"/>
    </source>
</evidence>
<dbReference type="Proteomes" id="UP000479710">
    <property type="component" value="Unassembled WGS sequence"/>
</dbReference>
<evidence type="ECO:0000256" key="1">
    <source>
        <dbReference type="SAM" id="MobiDB-lite"/>
    </source>
</evidence>
<evidence type="ECO:0000313" key="2">
    <source>
        <dbReference type="EMBL" id="KAF0888235.1"/>
    </source>
</evidence>